<dbReference type="AlphaFoldDB" id="A0A1J1LF88"/>
<protein>
    <recommendedName>
        <fullName evidence="3">Addiction module component</fullName>
    </recommendedName>
</protein>
<sequence>MTTTIQVDISFDSLITAIKSLDLSQKRQLLEILEDQIFEAEEELEEDPKIIAEIEEARQAYQRRDYQTIQDYIATHPEKTT</sequence>
<dbReference type="Proteomes" id="UP000184315">
    <property type="component" value="Unassembled WGS sequence"/>
</dbReference>
<reference evidence="2" key="1">
    <citation type="submission" date="2015-10" db="EMBL/GenBank/DDBJ databases">
        <authorList>
            <person name="Regsiter A."/>
            <person name="william w."/>
        </authorList>
    </citation>
    <scope>NUCLEOTIDE SEQUENCE [LARGE SCALE GENOMIC DNA]</scope>
</reference>
<name>A0A1J1LF88_9CYAN</name>
<proteinExistence type="predicted"/>
<dbReference type="EMBL" id="CZDF01000132">
    <property type="protein sequence ID" value="CUR30658.1"/>
    <property type="molecule type" value="Genomic_DNA"/>
</dbReference>
<keyword evidence="2" id="KW-1185">Reference proteome</keyword>
<evidence type="ECO:0008006" key="3">
    <source>
        <dbReference type="Google" id="ProtNLM"/>
    </source>
</evidence>
<accession>A0A1J1LF88</accession>
<evidence type="ECO:0000313" key="2">
    <source>
        <dbReference type="Proteomes" id="UP000184315"/>
    </source>
</evidence>
<dbReference type="OrthoDB" id="518001at2"/>
<dbReference type="STRING" id="671072.PL9214290248"/>
<organism evidence="1 2">
    <name type="scientific">Planktothrix tepida PCC 9214</name>
    <dbReference type="NCBI Taxonomy" id="671072"/>
    <lineage>
        <taxon>Bacteria</taxon>
        <taxon>Bacillati</taxon>
        <taxon>Cyanobacteriota</taxon>
        <taxon>Cyanophyceae</taxon>
        <taxon>Oscillatoriophycideae</taxon>
        <taxon>Oscillatoriales</taxon>
        <taxon>Microcoleaceae</taxon>
        <taxon>Planktothrix</taxon>
    </lineage>
</organism>
<dbReference type="RefSeq" id="WP_072717651.1">
    <property type="nucleotide sequence ID" value="NZ_LN889782.1"/>
</dbReference>
<gene>
    <name evidence="1" type="ORF">PL9214290248</name>
</gene>
<evidence type="ECO:0000313" key="1">
    <source>
        <dbReference type="EMBL" id="CUR30658.1"/>
    </source>
</evidence>